<dbReference type="Proteomes" id="UP000179807">
    <property type="component" value="Unassembled WGS sequence"/>
</dbReference>
<dbReference type="RefSeq" id="XP_068349579.1">
    <property type="nucleotide sequence ID" value="XM_068511398.1"/>
</dbReference>
<evidence type="ECO:0000256" key="1">
    <source>
        <dbReference type="SAM" id="MobiDB-lite"/>
    </source>
</evidence>
<evidence type="ECO:0000313" key="2">
    <source>
        <dbReference type="EMBL" id="OHS96442.1"/>
    </source>
</evidence>
<dbReference type="AlphaFoldDB" id="A0A1J4JB72"/>
<sequence>MISNLINKKMRPTQTSFSKNNQIDASWSKAGDSTRILRITGQTSCYRSNRVYCQKPGAFTQRNDFFVSNRDNNINDLDNKILEGSVRENNTMPNIIVSRNINDDEENEYCEAKSNPFLLHSDDSDDDEKNFIFTDGACETEIKIQKNHYQNNVINNNHFADNDFDNNNSKKASNQTQQKHQRNVNDTIDVINDNFNFATNNNKNYNQNVQPNFTGKTNMKKLKSEGELHNTNNVSFLLNANTQQIINDAPNISVSKSQNTQFLLHNHVKSSQSGILHHQAFENQIDESDISKKRSNHQQKCLVIPQKLLEIVHHPPNSVVYQALQGCRLYLRDEREMLTISSYLKAYYTQCKELSLIDEAQFVKARISQLSQSLPCEMTGKSANSELQLRIYKEKRKQIMDKCSMDLFELKNSNRGKSTESEEISIKNFYQQQLINIAIEYNQPEVGINGERLQKNDKLRNNNFATTNPVIFRKNVSGVKSGGDSAAQLVLRRKYPLTGVAAKSKQLC</sequence>
<gene>
    <name evidence="2" type="ORF">TRFO_37392</name>
</gene>
<evidence type="ECO:0000313" key="3">
    <source>
        <dbReference type="Proteomes" id="UP000179807"/>
    </source>
</evidence>
<feature type="compositionally biased region" description="Low complexity" evidence="1">
    <location>
        <begin position="157"/>
        <end position="174"/>
    </location>
</feature>
<feature type="region of interest" description="Disordered" evidence="1">
    <location>
        <begin position="157"/>
        <end position="181"/>
    </location>
</feature>
<reference evidence="2" key="1">
    <citation type="submission" date="2016-10" db="EMBL/GenBank/DDBJ databases">
        <authorList>
            <person name="Benchimol M."/>
            <person name="Almeida L.G."/>
            <person name="Vasconcelos A.T."/>
            <person name="Perreira-Neves A."/>
            <person name="Rosa I.A."/>
            <person name="Tasca T."/>
            <person name="Bogo M.R."/>
            <person name="de Souza W."/>
        </authorList>
    </citation>
    <scope>NUCLEOTIDE SEQUENCE [LARGE SCALE GENOMIC DNA]</scope>
    <source>
        <strain evidence="2">K</strain>
    </source>
</reference>
<accession>A0A1J4JB72</accession>
<dbReference type="VEuPathDB" id="TrichDB:TRFO_37392"/>
<dbReference type="GeneID" id="94846102"/>
<comment type="caution">
    <text evidence="2">The sequence shown here is derived from an EMBL/GenBank/DDBJ whole genome shotgun (WGS) entry which is preliminary data.</text>
</comment>
<name>A0A1J4JB72_9EUKA</name>
<protein>
    <submittedName>
        <fullName evidence="2">Uncharacterized protein</fullName>
    </submittedName>
</protein>
<keyword evidence="3" id="KW-1185">Reference proteome</keyword>
<organism evidence="2 3">
    <name type="scientific">Tritrichomonas foetus</name>
    <dbReference type="NCBI Taxonomy" id="1144522"/>
    <lineage>
        <taxon>Eukaryota</taxon>
        <taxon>Metamonada</taxon>
        <taxon>Parabasalia</taxon>
        <taxon>Tritrichomonadida</taxon>
        <taxon>Tritrichomonadidae</taxon>
        <taxon>Tritrichomonas</taxon>
    </lineage>
</organism>
<proteinExistence type="predicted"/>
<dbReference type="EMBL" id="MLAK01001176">
    <property type="protein sequence ID" value="OHS96442.1"/>
    <property type="molecule type" value="Genomic_DNA"/>
</dbReference>